<organism evidence="2 3">
    <name type="scientific">Qipengyuania pacifica</name>
    <dbReference type="NCBI Taxonomy" id="2860199"/>
    <lineage>
        <taxon>Bacteria</taxon>
        <taxon>Pseudomonadati</taxon>
        <taxon>Pseudomonadota</taxon>
        <taxon>Alphaproteobacteria</taxon>
        <taxon>Sphingomonadales</taxon>
        <taxon>Erythrobacteraceae</taxon>
        <taxon>Qipengyuania</taxon>
    </lineage>
</organism>
<evidence type="ECO:0000313" key="2">
    <source>
        <dbReference type="EMBL" id="MBX7488761.1"/>
    </source>
</evidence>
<feature type="transmembrane region" description="Helical" evidence="1">
    <location>
        <begin position="94"/>
        <end position="115"/>
    </location>
</feature>
<accession>A0ABS7JFG9</accession>
<dbReference type="Proteomes" id="UP000776651">
    <property type="component" value="Unassembled WGS sequence"/>
</dbReference>
<dbReference type="Pfam" id="PF11162">
    <property type="entry name" value="DUF2946"/>
    <property type="match status" value="1"/>
</dbReference>
<keyword evidence="1" id="KW-1133">Transmembrane helix</keyword>
<dbReference type="InterPro" id="IPR021333">
    <property type="entry name" value="DUF2946"/>
</dbReference>
<proteinExistence type="predicted"/>
<keyword evidence="3" id="KW-1185">Reference proteome</keyword>
<protein>
    <submittedName>
        <fullName evidence="2">DUF2946 family protein</fullName>
    </submittedName>
</protein>
<gene>
    <name evidence="2" type="ORF">K3177_09555</name>
</gene>
<keyword evidence="1" id="KW-0812">Transmembrane</keyword>
<keyword evidence="1" id="KW-0472">Membrane</keyword>
<evidence type="ECO:0000313" key="3">
    <source>
        <dbReference type="Proteomes" id="UP000776651"/>
    </source>
</evidence>
<dbReference type="EMBL" id="JAIGNQ010000002">
    <property type="protein sequence ID" value="MBX7488761.1"/>
    <property type="molecule type" value="Genomic_DNA"/>
</dbReference>
<comment type="caution">
    <text evidence="2">The sequence shown here is derived from an EMBL/GenBank/DDBJ whole genome shotgun (WGS) entry which is preliminary data.</text>
</comment>
<name>A0ABS7JFG9_9SPHN</name>
<reference evidence="2 3" key="1">
    <citation type="submission" date="2021-08" db="EMBL/GenBank/DDBJ databases">
        <title>Comparative Genomics Analysis of the Genus Qipengyuania Reveals Extensive Genetic Diversity and Metabolic Versatility, Including the Description of Fifteen Novel Species.</title>
        <authorList>
            <person name="Liu Y."/>
        </authorList>
    </citation>
    <scope>NUCLEOTIDE SEQUENCE [LARGE SCALE GENOMIC DNA]</scope>
    <source>
        <strain evidence="2 3">GH25</strain>
    </source>
</reference>
<sequence>MKRARGLVEDHRYLLMLLLVLAFCVRAAIPAGYMIAPSTEKLVEVSICHGGTGERSLATIAIPMKADADESRHSPDAKDTHCAFSSLAQPLLGGIPPVLLAIALAAIILLGLAPLGRLPVAPIPYLRPPLRGPPASI</sequence>
<dbReference type="RefSeq" id="WP_221598050.1">
    <property type="nucleotide sequence ID" value="NZ_JAIGNQ010000002.1"/>
</dbReference>
<feature type="transmembrane region" description="Helical" evidence="1">
    <location>
        <begin position="12"/>
        <end position="36"/>
    </location>
</feature>
<evidence type="ECO:0000256" key="1">
    <source>
        <dbReference type="SAM" id="Phobius"/>
    </source>
</evidence>